<feature type="compositionally biased region" description="Low complexity" evidence="1">
    <location>
        <begin position="52"/>
        <end position="62"/>
    </location>
</feature>
<feature type="domain" description="DNA2/NAM7 helicase helicase" evidence="2">
    <location>
        <begin position="602"/>
        <end position="903"/>
    </location>
</feature>
<evidence type="ECO:0008006" key="6">
    <source>
        <dbReference type="Google" id="ProtNLM"/>
    </source>
</evidence>
<reference evidence="4" key="1">
    <citation type="submission" date="2016-04" db="EMBL/GenBank/DDBJ databases">
        <authorList>
            <person name="Nguyen H.D."/>
            <person name="Samba Siva P."/>
            <person name="Cullis J."/>
            <person name="Levesque C.A."/>
            <person name="Hambleton S."/>
        </authorList>
    </citation>
    <scope>NUCLEOTIDE SEQUENCE</scope>
    <source>
        <strain evidence="4">DAOMC 236422</strain>
    </source>
</reference>
<feature type="region of interest" description="Disordered" evidence="1">
    <location>
        <begin position="698"/>
        <end position="719"/>
    </location>
</feature>
<dbReference type="InterPro" id="IPR045055">
    <property type="entry name" value="DNA2/NAM7-like"/>
</dbReference>
<proteinExistence type="predicted"/>
<dbReference type="InterPro" id="IPR047187">
    <property type="entry name" value="SF1_C_Upf1"/>
</dbReference>
<name>A0A8X7NAC0_9BASI</name>
<accession>A0A8X7NAC0</accession>
<reference evidence="4" key="2">
    <citation type="journal article" date="2019" name="IMA Fungus">
        <title>Genome sequencing and comparison of five Tilletia species to identify candidate genes for the detection of regulated species infecting wheat.</title>
        <authorList>
            <person name="Nguyen H.D.T."/>
            <person name="Sultana T."/>
            <person name="Kesanakurti P."/>
            <person name="Hambleton S."/>
        </authorList>
    </citation>
    <scope>NUCLEOTIDE SEQUENCE</scope>
    <source>
        <strain evidence="4">DAOMC 236422</strain>
    </source>
</reference>
<gene>
    <name evidence="4" type="ORF">A4X09_0g2236</name>
</gene>
<dbReference type="Proteomes" id="UP000078113">
    <property type="component" value="Unassembled WGS sequence"/>
</dbReference>
<protein>
    <recommendedName>
        <fullName evidence="6">RNA helicase</fullName>
    </recommendedName>
</protein>
<evidence type="ECO:0000313" key="5">
    <source>
        <dbReference type="Proteomes" id="UP000078113"/>
    </source>
</evidence>
<dbReference type="InterPro" id="IPR041679">
    <property type="entry name" value="DNA2/NAM7-like_C"/>
</dbReference>
<feature type="compositionally biased region" description="Polar residues" evidence="1">
    <location>
        <begin position="353"/>
        <end position="368"/>
    </location>
</feature>
<evidence type="ECO:0000259" key="3">
    <source>
        <dbReference type="Pfam" id="PF13087"/>
    </source>
</evidence>
<keyword evidence="5" id="KW-1185">Reference proteome</keyword>
<feature type="domain" description="DNA2/NAM7 helicase-like C-terminal" evidence="3">
    <location>
        <begin position="939"/>
        <end position="1164"/>
    </location>
</feature>
<comment type="caution">
    <text evidence="4">The sequence shown here is derived from an EMBL/GenBank/DDBJ whole genome shotgun (WGS) entry which is preliminary data.</text>
</comment>
<feature type="compositionally biased region" description="Polar residues" evidence="1">
    <location>
        <begin position="94"/>
        <end position="103"/>
    </location>
</feature>
<dbReference type="GO" id="GO:0003724">
    <property type="term" value="F:RNA helicase activity"/>
    <property type="evidence" value="ECO:0007669"/>
    <property type="project" value="TreeGrafter"/>
</dbReference>
<organism evidence="4 5">
    <name type="scientific">Tilletia walkeri</name>
    <dbReference type="NCBI Taxonomy" id="117179"/>
    <lineage>
        <taxon>Eukaryota</taxon>
        <taxon>Fungi</taxon>
        <taxon>Dikarya</taxon>
        <taxon>Basidiomycota</taxon>
        <taxon>Ustilaginomycotina</taxon>
        <taxon>Exobasidiomycetes</taxon>
        <taxon>Tilletiales</taxon>
        <taxon>Tilletiaceae</taxon>
        <taxon>Tilletia</taxon>
    </lineage>
</organism>
<dbReference type="AlphaFoldDB" id="A0A8X7NAC0"/>
<dbReference type="GO" id="GO:0000184">
    <property type="term" value="P:nuclear-transcribed mRNA catabolic process, nonsense-mediated decay"/>
    <property type="evidence" value="ECO:0007669"/>
    <property type="project" value="TreeGrafter"/>
</dbReference>
<dbReference type="InterPro" id="IPR027417">
    <property type="entry name" value="P-loop_NTPase"/>
</dbReference>
<evidence type="ECO:0000256" key="1">
    <source>
        <dbReference type="SAM" id="MobiDB-lite"/>
    </source>
</evidence>
<dbReference type="SUPFAM" id="SSF52540">
    <property type="entry name" value="P-loop containing nucleoside triphosphate hydrolases"/>
    <property type="match status" value="1"/>
</dbReference>
<feature type="region of interest" description="Disordered" evidence="1">
    <location>
        <begin position="350"/>
        <end position="369"/>
    </location>
</feature>
<dbReference type="GO" id="GO:0005737">
    <property type="term" value="C:cytoplasm"/>
    <property type="evidence" value="ECO:0007669"/>
    <property type="project" value="TreeGrafter"/>
</dbReference>
<feature type="compositionally biased region" description="Polar residues" evidence="1">
    <location>
        <begin position="63"/>
        <end position="73"/>
    </location>
</feature>
<dbReference type="Pfam" id="PF13086">
    <property type="entry name" value="AAA_11"/>
    <property type="match status" value="1"/>
</dbReference>
<dbReference type="InterPro" id="IPR041677">
    <property type="entry name" value="DNA2/NAM7_AAA_11"/>
</dbReference>
<feature type="region of interest" description="Disordered" evidence="1">
    <location>
        <begin position="43"/>
        <end position="106"/>
    </location>
</feature>
<feature type="compositionally biased region" description="Low complexity" evidence="1">
    <location>
        <begin position="79"/>
        <end position="93"/>
    </location>
</feature>
<dbReference type="CDD" id="cd18808">
    <property type="entry name" value="SF1_C_Upf1"/>
    <property type="match status" value="1"/>
</dbReference>
<dbReference type="EMBL" id="LWDG02000063">
    <property type="protein sequence ID" value="KAE8270112.1"/>
    <property type="molecule type" value="Genomic_DNA"/>
</dbReference>
<dbReference type="Gene3D" id="3.40.50.300">
    <property type="entry name" value="P-loop containing nucleotide triphosphate hydrolases"/>
    <property type="match status" value="2"/>
</dbReference>
<evidence type="ECO:0000259" key="2">
    <source>
        <dbReference type="Pfam" id="PF13086"/>
    </source>
</evidence>
<evidence type="ECO:0000313" key="4">
    <source>
        <dbReference type="EMBL" id="KAE8270112.1"/>
    </source>
</evidence>
<dbReference type="PANTHER" id="PTHR10887:SF517">
    <property type="entry name" value="RNA HELICASE NONSENSE MRNA REDUCING FACTOR"/>
    <property type="match status" value="1"/>
</dbReference>
<feature type="region of interest" description="Disordered" evidence="1">
    <location>
        <begin position="167"/>
        <end position="206"/>
    </location>
</feature>
<feature type="compositionally biased region" description="Basic and acidic residues" evidence="1">
    <location>
        <begin position="698"/>
        <end position="708"/>
    </location>
</feature>
<sequence length="1211" mass="129806">MESYLKHGLDKVPRLSTDAAQATALLLHPNPTRWDWRQRATSRVLAREASRPRTPTSSGSSANAHKNTTASSTRARRVGSSSTGAESAGSSSAQHRNASSTAKRGNLFRLETESGAATSVWATFGKTIPAQLRQLPRRVMPPQTMLNGDSSSASIFGVASSSAAKKITRRTRKTTLDAAGGAPLTKAKGKGKAKEDPTLSEAGDAGSADLLAQHRKERAELMLPTIRAYAARLSTLLDHEQIAKRKEIDARQARPVVKLVEQGIAIDGLQAYWQGADIPTASTSKRKKSAVTAAAAALAMKKTAIFKLSAGRPMEWNRFKVGDKVELSHGTGALFLDAFGSGAEGGSFGVPESQLSATSQALPTSSSAEELGLERGVRAESASATKLISRPVGVIVEKTPFRLRVLFDLARPVTPTTSSPPSTSVLHTLLNSNGRPINLESDLENCTSWRLDLGDNDLVEARMRAALEALEHDIDVLERVALLPSAAATSSTFTPSTSKQTLNGMSEMETEWIRSLNASAFPPAQRSEYILSGCKVLDALLDIPPPSLRRFGSAAFLKDEAGSRRLGPFTTFDADCRIHSWASRYDRDHPLVIDGDPDLDGLNASQVRAVAMMLRNRVSLVQGPPGTGKTRTIVETIKLLKQHFEVQQPILLTAHTNVAVDNLAEGCRLAGLRVVRAGNSAKAAGGAAAEVLEAQVDGDRPASAKRPNEAGQRNGHVGRPGLAECTLEALMAKHPAKRDLNILRASLIKERMRLGEMYAALEHAGLSVSVITDAGEFGLDERDLMPIMPAEDPPGPSGFGSSSRSLPKPAQLAAIRKQVSRLAQRVFFQTQLILSHVLHSADVVCTTALSASSVKLRSIDFPIVFFDEGSMATEPIALVPLMKGCEHLAIIGDHRQLPPVVCSSAARAGGLGQSLFERLIGADNDTIHNEASVEVDTAVKEDSATRIPSTMLTVQHRMHPSLSLFPNRTFYDGVLQNGPRTSTLEPLQTGFSQSLGNPYLGFLAHTVPEQKLDTSLQNTAEARLACDLVASLLLRNPSLMGESIGIVTPYVAQVLLLGRWLRADLGGGMRERMESVLAKMDSTTRTAVLETLSKAGTSVAERAKQALDVEVHTVDGFEGREKAAIVFSTVRTNAAGYVGFLADGRRLNVALTRAQRGLFVLGNIKTWERARLGEVGDREVDRSDVGLLKAYAAHLKEQGAVLPIDTPGFTL</sequence>
<dbReference type="Pfam" id="PF13087">
    <property type="entry name" value="AAA_12"/>
    <property type="match status" value="1"/>
</dbReference>
<dbReference type="PANTHER" id="PTHR10887">
    <property type="entry name" value="DNA2/NAM7 HELICASE FAMILY"/>
    <property type="match status" value="1"/>
</dbReference>